<keyword evidence="3" id="KW-1185">Reference proteome</keyword>
<organism evidence="2 3">
    <name type="scientific">Tautonia plasticadhaerens</name>
    <dbReference type="NCBI Taxonomy" id="2527974"/>
    <lineage>
        <taxon>Bacteria</taxon>
        <taxon>Pseudomonadati</taxon>
        <taxon>Planctomycetota</taxon>
        <taxon>Planctomycetia</taxon>
        <taxon>Isosphaerales</taxon>
        <taxon>Isosphaeraceae</taxon>
        <taxon>Tautonia</taxon>
    </lineage>
</organism>
<evidence type="ECO:0000313" key="2">
    <source>
        <dbReference type="EMBL" id="QDV37521.1"/>
    </source>
</evidence>
<name>A0A518H9K5_9BACT</name>
<dbReference type="SUPFAM" id="SSF47413">
    <property type="entry name" value="lambda repressor-like DNA-binding domains"/>
    <property type="match status" value="1"/>
</dbReference>
<dbReference type="Proteomes" id="UP000317835">
    <property type="component" value="Chromosome"/>
</dbReference>
<protein>
    <recommendedName>
        <fullName evidence="4">HTH cro/C1-type domain-containing protein</fullName>
    </recommendedName>
</protein>
<dbReference type="GO" id="GO:0003677">
    <property type="term" value="F:DNA binding"/>
    <property type="evidence" value="ECO:0007669"/>
    <property type="project" value="InterPro"/>
</dbReference>
<dbReference type="EMBL" id="CP036426">
    <property type="protein sequence ID" value="QDV37521.1"/>
    <property type="molecule type" value="Genomic_DNA"/>
</dbReference>
<gene>
    <name evidence="2" type="ORF">ElP_54610</name>
</gene>
<reference evidence="2 3" key="1">
    <citation type="submission" date="2019-02" db="EMBL/GenBank/DDBJ databases">
        <title>Deep-cultivation of Planctomycetes and their phenomic and genomic characterization uncovers novel biology.</title>
        <authorList>
            <person name="Wiegand S."/>
            <person name="Jogler M."/>
            <person name="Boedeker C."/>
            <person name="Pinto D."/>
            <person name="Vollmers J."/>
            <person name="Rivas-Marin E."/>
            <person name="Kohn T."/>
            <person name="Peeters S.H."/>
            <person name="Heuer A."/>
            <person name="Rast P."/>
            <person name="Oberbeckmann S."/>
            <person name="Bunk B."/>
            <person name="Jeske O."/>
            <person name="Meyerdierks A."/>
            <person name="Storesund J.E."/>
            <person name="Kallscheuer N."/>
            <person name="Luecker S."/>
            <person name="Lage O.M."/>
            <person name="Pohl T."/>
            <person name="Merkel B.J."/>
            <person name="Hornburger P."/>
            <person name="Mueller R.-W."/>
            <person name="Bruemmer F."/>
            <person name="Labrenz M."/>
            <person name="Spormann A.M."/>
            <person name="Op den Camp H."/>
            <person name="Overmann J."/>
            <person name="Amann R."/>
            <person name="Jetten M.S.M."/>
            <person name="Mascher T."/>
            <person name="Medema M.H."/>
            <person name="Devos D.P."/>
            <person name="Kaster A.-K."/>
            <person name="Ovreas L."/>
            <person name="Rohde M."/>
            <person name="Galperin M.Y."/>
            <person name="Jogler C."/>
        </authorList>
    </citation>
    <scope>NUCLEOTIDE SEQUENCE [LARGE SCALE GENOMIC DNA]</scope>
    <source>
        <strain evidence="2 3">ElP</strain>
    </source>
</reference>
<dbReference type="InterPro" id="IPR010982">
    <property type="entry name" value="Lambda_DNA-bd_dom_sf"/>
</dbReference>
<sequence length="88" mass="10009">MDEFFRRRDGDCPGEPPSDTLRSAVRRRGLTAWRLAKISGVNEHVARRFMRQGSRLRSDTFDRLCTALGLILLDPDHEEDPRDRAGGG</sequence>
<evidence type="ECO:0000313" key="3">
    <source>
        <dbReference type="Proteomes" id="UP000317835"/>
    </source>
</evidence>
<dbReference type="AlphaFoldDB" id="A0A518H9K5"/>
<evidence type="ECO:0008006" key="4">
    <source>
        <dbReference type="Google" id="ProtNLM"/>
    </source>
</evidence>
<evidence type="ECO:0000256" key="1">
    <source>
        <dbReference type="SAM" id="MobiDB-lite"/>
    </source>
</evidence>
<feature type="region of interest" description="Disordered" evidence="1">
    <location>
        <begin position="1"/>
        <end position="23"/>
    </location>
</feature>
<proteinExistence type="predicted"/>
<accession>A0A518H9K5</accession>
<dbReference type="KEGG" id="tpla:ElP_54610"/>
<feature type="compositionally biased region" description="Basic and acidic residues" evidence="1">
    <location>
        <begin position="1"/>
        <end position="11"/>
    </location>
</feature>